<accession>K9H1C5</accession>
<gene>
    <name evidence="2" type="ORF">C882_4206</name>
</gene>
<feature type="region of interest" description="Disordered" evidence="1">
    <location>
        <begin position="1"/>
        <end position="38"/>
    </location>
</feature>
<sequence length="61" mass="6790">MTHRQIDRLVRPIWEARTPATRGGKHTRPGRPGAGRDPVRALALVRKGAYAPFPTSSERSE</sequence>
<keyword evidence="3" id="KW-1185">Reference proteome</keyword>
<evidence type="ECO:0000313" key="2">
    <source>
        <dbReference type="EMBL" id="EKV30869.1"/>
    </source>
</evidence>
<dbReference type="AlphaFoldDB" id="K9H1C5"/>
<dbReference type="Proteomes" id="UP000009881">
    <property type="component" value="Unassembled WGS sequence"/>
</dbReference>
<protein>
    <submittedName>
        <fullName evidence="2">Uncharacterized protein</fullName>
    </submittedName>
</protein>
<reference evidence="2 3" key="1">
    <citation type="journal article" date="2013" name="Genome Announc.">
        <title>Draft Genome Sequence of an Alphaproteobacterium, Caenispirillum salinarum AK4(T), Isolated from a Solar Saltern.</title>
        <authorList>
            <person name="Khatri I."/>
            <person name="Singh A."/>
            <person name="Korpole S."/>
            <person name="Pinnaka A.K."/>
            <person name="Subramanian S."/>
        </authorList>
    </citation>
    <scope>NUCLEOTIDE SEQUENCE [LARGE SCALE GENOMIC DNA]</scope>
    <source>
        <strain evidence="2 3">AK4</strain>
    </source>
</reference>
<dbReference type="EMBL" id="ANHY01000007">
    <property type="protein sequence ID" value="EKV30869.1"/>
    <property type="molecule type" value="Genomic_DNA"/>
</dbReference>
<name>K9H1C5_9PROT</name>
<proteinExistence type="predicted"/>
<organism evidence="2 3">
    <name type="scientific">Caenispirillum salinarum AK4</name>
    <dbReference type="NCBI Taxonomy" id="1238182"/>
    <lineage>
        <taxon>Bacteria</taxon>
        <taxon>Pseudomonadati</taxon>
        <taxon>Pseudomonadota</taxon>
        <taxon>Alphaproteobacteria</taxon>
        <taxon>Rhodospirillales</taxon>
        <taxon>Novispirillaceae</taxon>
        <taxon>Caenispirillum</taxon>
    </lineage>
</organism>
<comment type="caution">
    <text evidence="2">The sequence shown here is derived from an EMBL/GenBank/DDBJ whole genome shotgun (WGS) entry which is preliminary data.</text>
</comment>
<evidence type="ECO:0000256" key="1">
    <source>
        <dbReference type="SAM" id="MobiDB-lite"/>
    </source>
</evidence>
<feature type="compositionally biased region" description="Basic and acidic residues" evidence="1">
    <location>
        <begin position="1"/>
        <end position="10"/>
    </location>
</feature>
<evidence type="ECO:0000313" key="3">
    <source>
        <dbReference type="Proteomes" id="UP000009881"/>
    </source>
</evidence>